<dbReference type="SUPFAM" id="SSF51735">
    <property type="entry name" value="NAD(P)-binding Rossmann-fold domains"/>
    <property type="match status" value="1"/>
</dbReference>
<dbReference type="Gene3D" id="3.30.70.1450">
    <property type="entry name" value="Regulator of K+ conductance, C-terminal domain"/>
    <property type="match status" value="1"/>
</dbReference>
<dbReference type="PANTHER" id="PTHR43833">
    <property type="entry name" value="POTASSIUM CHANNEL PROTEIN 2-RELATED-RELATED"/>
    <property type="match status" value="1"/>
</dbReference>
<dbReference type="InterPro" id="IPR036721">
    <property type="entry name" value="RCK_C_sf"/>
</dbReference>
<organism evidence="3 4">
    <name type="scientific">Candidatus Abzuiibacterium crystallinum</name>
    <dbReference type="NCBI Taxonomy" id="1974748"/>
    <lineage>
        <taxon>Bacteria</taxon>
        <taxon>Pseudomonadati</taxon>
        <taxon>Candidatus Omnitrophota</taxon>
        <taxon>Candidatus Abzuiibacterium</taxon>
    </lineage>
</organism>
<dbReference type="PROSITE" id="PS51202">
    <property type="entry name" value="RCK_C"/>
    <property type="match status" value="1"/>
</dbReference>
<dbReference type="Pfam" id="PF02080">
    <property type="entry name" value="TrkA_C"/>
    <property type="match status" value="1"/>
</dbReference>
<comment type="caution">
    <text evidence="3">The sequence shown here is derived from an EMBL/GenBank/DDBJ whole genome shotgun (WGS) entry which is preliminary data.</text>
</comment>
<dbReference type="EMBL" id="PCVY01000065">
    <property type="protein sequence ID" value="PIQ85550.1"/>
    <property type="molecule type" value="Genomic_DNA"/>
</dbReference>
<dbReference type="PROSITE" id="PS51201">
    <property type="entry name" value="RCK_N"/>
    <property type="match status" value="1"/>
</dbReference>
<dbReference type="AlphaFoldDB" id="A0A2H0LM90"/>
<evidence type="ECO:0000259" key="1">
    <source>
        <dbReference type="PROSITE" id="PS51201"/>
    </source>
</evidence>
<dbReference type="InterPro" id="IPR036291">
    <property type="entry name" value="NAD(P)-bd_dom_sf"/>
</dbReference>
<accession>A0A2H0LM90</accession>
<evidence type="ECO:0000313" key="3">
    <source>
        <dbReference type="EMBL" id="PIQ85550.1"/>
    </source>
</evidence>
<dbReference type="InterPro" id="IPR050721">
    <property type="entry name" value="Trk_Ktr_HKT_K-transport"/>
</dbReference>
<dbReference type="GO" id="GO:0008324">
    <property type="term" value="F:monoatomic cation transmembrane transporter activity"/>
    <property type="evidence" value="ECO:0007669"/>
    <property type="project" value="InterPro"/>
</dbReference>
<gene>
    <name evidence="3" type="ORF">COV74_08650</name>
</gene>
<evidence type="ECO:0000259" key="2">
    <source>
        <dbReference type="PROSITE" id="PS51202"/>
    </source>
</evidence>
<dbReference type="Pfam" id="PF02254">
    <property type="entry name" value="TrkA_N"/>
    <property type="match status" value="1"/>
</dbReference>
<dbReference type="PANTHER" id="PTHR43833:SF7">
    <property type="entry name" value="KTR SYSTEM POTASSIUM UPTAKE PROTEIN C"/>
    <property type="match status" value="1"/>
</dbReference>
<dbReference type="Gene3D" id="3.40.50.720">
    <property type="entry name" value="NAD(P)-binding Rossmann-like Domain"/>
    <property type="match status" value="1"/>
</dbReference>
<dbReference type="SUPFAM" id="SSF116726">
    <property type="entry name" value="TrkA C-terminal domain-like"/>
    <property type="match status" value="1"/>
</dbReference>
<reference evidence="3 4" key="1">
    <citation type="submission" date="2017-09" db="EMBL/GenBank/DDBJ databases">
        <title>Depth-based differentiation of microbial function through sediment-hosted aquifers and enrichment of novel symbionts in the deep terrestrial subsurface.</title>
        <authorList>
            <person name="Probst A.J."/>
            <person name="Ladd B."/>
            <person name="Jarett J.K."/>
            <person name="Geller-Mcgrath D.E."/>
            <person name="Sieber C.M."/>
            <person name="Emerson J.B."/>
            <person name="Anantharaman K."/>
            <person name="Thomas B.C."/>
            <person name="Malmstrom R."/>
            <person name="Stieglmeier M."/>
            <person name="Klingl A."/>
            <person name="Woyke T."/>
            <person name="Ryan C.M."/>
            <person name="Banfield J.F."/>
        </authorList>
    </citation>
    <scope>NUCLEOTIDE SEQUENCE [LARGE SCALE GENOMIC DNA]</scope>
    <source>
        <strain evidence="3">CG11_big_fil_rev_8_21_14_0_20_45_26</strain>
    </source>
</reference>
<sequence length="216" mass="23751">MKALVIGAGNFGATVAVEMAAKECEVVLIDIDQEKLDDLKDNVGQVVIGNAKDRDLLEKFARDMDVVVVSLGDIVDASVLVTHHLKDLGTKRIIAKAISDDHGKILKIIGAHQVVFPERDEAIRLVSSLVSPDVLDVVRLSEDKSVVEVAVPQEFIGKSIEALDLRNRYGFHVLAVKNPLKGNLKVVPEPKYQFQPDDVMIVVGEDDQITKLRQKK</sequence>
<dbReference type="InterPro" id="IPR003148">
    <property type="entry name" value="RCK_N"/>
</dbReference>
<protein>
    <submittedName>
        <fullName evidence="3">Potassium uptake system protein</fullName>
    </submittedName>
</protein>
<name>A0A2H0LM90_9BACT</name>
<dbReference type="Proteomes" id="UP000230859">
    <property type="component" value="Unassembled WGS sequence"/>
</dbReference>
<dbReference type="GO" id="GO:0006813">
    <property type="term" value="P:potassium ion transport"/>
    <property type="evidence" value="ECO:0007669"/>
    <property type="project" value="InterPro"/>
</dbReference>
<feature type="domain" description="RCK N-terminal" evidence="1">
    <location>
        <begin position="1"/>
        <end position="116"/>
    </location>
</feature>
<evidence type="ECO:0000313" key="4">
    <source>
        <dbReference type="Proteomes" id="UP000230859"/>
    </source>
</evidence>
<dbReference type="InterPro" id="IPR006037">
    <property type="entry name" value="RCK_C"/>
</dbReference>
<proteinExistence type="predicted"/>
<feature type="domain" description="RCK C-terminal" evidence="2">
    <location>
        <begin position="132"/>
        <end position="216"/>
    </location>
</feature>